<keyword evidence="3" id="KW-0804">Transcription</keyword>
<accession>A0ABP4GTW5</accession>
<dbReference type="PANTHER" id="PTHR47506">
    <property type="entry name" value="TRANSCRIPTIONAL REGULATORY PROTEIN"/>
    <property type="match status" value="1"/>
</dbReference>
<proteinExistence type="predicted"/>
<evidence type="ECO:0000256" key="1">
    <source>
        <dbReference type="ARBA" id="ARBA00023015"/>
    </source>
</evidence>
<evidence type="ECO:0000256" key="2">
    <source>
        <dbReference type="ARBA" id="ARBA00023125"/>
    </source>
</evidence>
<protein>
    <submittedName>
        <fullName evidence="6">TetR family transcriptional regulator</fullName>
    </submittedName>
</protein>
<dbReference type="InterPro" id="IPR001647">
    <property type="entry name" value="HTH_TetR"/>
</dbReference>
<evidence type="ECO:0000259" key="5">
    <source>
        <dbReference type="PROSITE" id="PS50977"/>
    </source>
</evidence>
<comment type="caution">
    <text evidence="6">The sequence shown here is derived from an EMBL/GenBank/DDBJ whole genome shotgun (WGS) entry which is preliminary data.</text>
</comment>
<keyword evidence="1" id="KW-0805">Transcription regulation</keyword>
<dbReference type="PANTHER" id="PTHR47506:SF7">
    <property type="entry name" value="TRANSCRIPTIONAL REGULATORY PROTEIN"/>
    <property type="match status" value="1"/>
</dbReference>
<gene>
    <name evidence="6" type="ORF">GCM10009665_26830</name>
</gene>
<dbReference type="SUPFAM" id="SSF46689">
    <property type="entry name" value="Homeodomain-like"/>
    <property type="match status" value="1"/>
</dbReference>
<dbReference type="EMBL" id="BAAALF010000037">
    <property type="protein sequence ID" value="GAA1235301.1"/>
    <property type="molecule type" value="Genomic_DNA"/>
</dbReference>
<evidence type="ECO:0000313" key="6">
    <source>
        <dbReference type="EMBL" id="GAA1235301.1"/>
    </source>
</evidence>
<organism evidence="6 7">
    <name type="scientific">Kitasatospora nipponensis</name>
    <dbReference type="NCBI Taxonomy" id="258049"/>
    <lineage>
        <taxon>Bacteria</taxon>
        <taxon>Bacillati</taxon>
        <taxon>Actinomycetota</taxon>
        <taxon>Actinomycetes</taxon>
        <taxon>Kitasatosporales</taxon>
        <taxon>Streptomycetaceae</taxon>
        <taxon>Kitasatospora</taxon>
    </lineage>
</organism>
<dbReference type="PRINTS" id="PR00455">
    <property type="entry name" value="HTHTETR"/>
</dbReference>
<evidence type="ECO:0000256" key="3">
    <source>
        <dbReference type="ARBA" id="ARBA00023163"/>
    </source>
</evidence>
<name>A0ABP4GTW5_9ACTN</name>
<dbReference type="PROSITE" id="PS50977">
    <property type="entry name" value="HTH_TETR_2"/>
    <property type="match status" value="1"/>
</dbReference>
<dbReference type="RefSeq" id="WP_344441690.1">
    <property type="nucleotide sequence ID" value="NZ_BAAALF010000037.1"/>
</dbReference>
<dbReference type="Proteomes" id="UP001500037">
    <property type="component" value="Unassembled WGS sequence"/>
</dbReference>
<feature type="domain" description="HTH tetR-type" evidence="5">
    <location>
        <begin position="9"/>
        <end position="69"/>
    </location>
</feature>
<keyword evidence="7" id="KW-1185">Reference proteome</keyword>
<dbReference type="Pfam" id="PF00440">
    <property type="entry name" value="TetR_N"/>
    <property type="match status" value="1"/>
</dbReference>
<evidence type="ECO:0000313" key="7">
    <source>
        <dbReference type="Proteomes" id="UP001500037"/>
    </source>
</evidence>
<reference evidence="7" key="1">
    <citation type="journal article" date="2019" name="Int. J. Syst. Evol. Microbiol.">
        <title>The Global Catalogue of Microorganisms (GCM) 10K type strain sequencing project: providing services to taxonomists for standard genome sequencing and annotation.</title>
        <authorList>
            <consortium name="The Broad Institute Genomics Platform"/>
            <consortium name="The Broad Institute Genome Sequencing Center for Infectious Disease"/>
            <person name="Wu L."/>
            <person name="Ma J."/>
        </authorList>
    </citation>
    <scope>NUCLEOTIDE SEQUENCE [LARGE SCALE GENOMIC DNA]</scope>
    <source>
        <strain evidence="7">JCM 13004</strain>
    </source>
</reference>
<evidence type="ECO:0000256" key="4">
    <source>
        <dbReference type="PROSITE-ProRule" id="PRU00335"/>
    </source>
</evidence>
<feature type="DNA-binding region" description="H-T-H motif" evidence="4">
    <location>
        <begin position="32"/>
        <end position="51"/>
    </location>
</feature>
<dbReference type="Gene3D" id="1.10.357.10">
    <property type="entry name" value="Tetracycline Repressor, domain 2"/>
    <property type="match status" value="1"/>
</dbReference>
<dbReference type="InterPro" id="IPR009057">
    <property type="entry name" value="Homeodomain-like_sf"/>
</dbReference>
<sequence>MVSAAESGAQTRERLIEAATRTLRGHGYLGVSARAIAREAGVNSALIFYHFGGIEPLLVAVFERVSQERLAVHRATVADVRTLEELVVAAERIYHDDIEGGHHAVFSELVGAAVSKPELRGPITERAQAWIEFAESTLDRVIGGTPLAKLVPPRDLANAAITFYFGVYLFTVLDADRSRTESLFALGRRLAPMARLLTVRLPRRP</sequence>
<keyword evidence="2 4" id="KW-0238">DNA-binding</keyword>